<name>A0A4D7JTB2_9BACT</name>
<evidence type="ECO:0000259" key="5">
    <source>
        <dbReference type="PROSITE" id="PS51635"/>
    </source>
</evidence>
<dbReference type="InterPro" id="IPR016035">
    <property type="entry name" value="Acyl_Trfase/lysoPLipase"/>
</dbReference>
<evidence type="ECO:0000313" key="6">
    <source>
        <dbReference type="EMBL" id="QCK15366.1"/>
    </source>
</evidence>
<dbReference type="EMBL" id="CP028923">
    <property type="protein sequence ID" value="QCK15366.1"/>
    <property type="molecule type" value="Genomic_DNA"/>
</dbReference>
<evidence type="ECO:0000256" key="1">
    <source>
        <dbReference type="ARBA" id="ARBA00022801"/>
    </source>
</evidence>
<feature type="active site" description="Proton acceptor" evidence="4">
    <location>
        <position position="149"/>
    </location>
</feature>
<dbReference type="PROSITE" id="PS51635">
    <property type="entry name" value="PNPLA"/>
    <property type="match status" value="1"/>
</dbReference>
<dbReference type="PANTHER" id="PTHR14226">
    <property type="entry name" value="NEUROPATHY TARGET ESTERASE/SWISS CHEESE D.MELANOGASTER"/>
    <property type="match status" value="1"/>
</dbReference>
<organism evidence="6 7">
    <name type="scientific">Mangrovivirga cuniculi</name>
    <dbReference type="NCBI Taxonomy" id="2715131"/>
    <lineage>
        <taxon>Bacteria</taxon>
        <taxon>Pseudomonadati</taxon>
        <taxon>Bacteroidota</taxon>
        <taxon>Cytophagia</taxon>
        <taxon>Cytophagales</taxon>
        <taxon>Mangrovivirgaceae</taxon>
        <taxon>Mangrovivirga</taxon>
    </lineage>
</organism>
<dbReference type="GO" id="GO:0016042">
    <property type="term" value="P:lipid catabolic process"/>
    <property type="evidence" value="ECO:0007669"/>
    <property type="project" value="UniProtKB-UniRule"/>
</dbReference>
<sequence>MANFCLSGGGVKGIAHLGALKALQEKGVKFESFSGTSFGALVACAVNFGLDYQEFLDRTKSFSLFDPKGIAWSKRGLLNHKKVVGVLKDIFRDIYLEDLNGETWICYTDFDEGRPVYVNKGPLVETLTASMSIPGMFLPVKINGKNCYDGGLTDNLPVTPLINAGKKPIVGLNCNPRKSTGEKTNIRDILERTFLLVVNGNVTPQMEKCDIYLELEPMAKVRAIDFKSVDEAFNAGYQFTNDNIDKFETIIPK</sequence>
<dbReference type="RefSeq" id="WP_137090963.1">
    <property type="nucleotide sequence ID" value="NZ_CP028923.1"/>
</dbReference>
<protein>
    <recommendedName>
        <fullName evidence="5">PNPLA domain-containing protein</fullName>
    </recommendedName>
</protein>
<keyword evidence="7" id="KW-1185">Reference proteome</keyword>
<dbReference type="Pfam" id="PF01734">
    <property type="entry name" value="Patatin"/>
    <property type="match status" value="1"/>
</dbReference>
<keyword evidence="2 4" id="KW-0442">Lipid degradation</keyword>
<feature type="short sequence motif" description="DGA/G" evidence="4">
    <location>
        <begin position="149"/>
        <end position="151"/>
    </location>
</feature>
<evidence type="ECO:0000256" key="3">
    <source>
        <dbReference type="ARBA" id="ARBA00023098"/>
    </source>
</evidence>
<evidence type="ECO:0000313" key="7">
    <source>
        <dbReference type="Proteomes" id="UP000298616"/>
    </source>
</evidence>
<feature type="short sequence motif" description="GXSXG" evidence="4">
    <location>
        <begin position="35"/>
        <end position="39"/>
    </location>
</feature>
<dbReference type="InterPro" id="IPR002641">
    <property type="entry name" value="PNPLA_dom"/>
</dbReference>
<dbReference type="KEGG" id="fpf:DCC35_11720"/>
<evidence type="ECO:0000256" key="2">
    <source>
        <dbReference type="ARBA" id="ARBA00022963"/>
    </source>
</evidence>
<dbReference type="Proteomes" id="UP000298616">
    <property type="component" value="Chromosome"/>
</dbReference>
<dbReference type="AlphaFoldDB" id="A0A4D7JTB2"/>
<feature type="active site" description="Nucleophile" evidence="4">
    <location>
        <position position="37"/>
    </location>
</feature>
<reference evidence="6 7" key="1">
    <citation type="submission" date="2018-04" db="EMBL/GenBank/DDBJ databases">
        <title>Complete genome uncultured novel isolate.</title>
        <authorList>
            <person name="Merlino G."/>
        </authorList>
    </citation>
    <scope>NUCLEOTIDE SEQUENCE [LARGE SCALE GENOMIC DNA]</scope>
    <source>
        <strain evidence="7">R1DC9</strain>
    </source>
</reference>
<dbReference type="PANTHER" id="PTHR14226:SF78">
    <property type="entry name" value="SLR0060 PROTEIN"/>
    <property type="match status" value="1"/>
</dbReference>
<proteinExistence type="predicted"/>
<gene>
    <name evidence="6" type="ORF">DCC35_11720</name>
</gene>
<accession>A0A4D7JTB2</accession>
<keyword evidence="1 4" id="KW-0378">Hydrolase</keyword>
<feature type="domain" description="PNPLA" evidence="5">
    <location>
        <begin position="4"/>
        <end position="162"/>
    </location>
</feature>
<feature type="short sequence motif" description="GXGXXG" evidence="4">
    <location>
        <begin position="8"/>
        <end position="13"/>
    </location>
</feature>
<evidence type="ECO:0000256" key="4">
    <source>
        <dbReference type="PROSITE-ProRule" id="PRU01161"/>
    </source>
</evidence>
<dbReference type="GO" id="GO:0016787">
    <property type="term" value="F:hydrolase activity"/>
    <property type="evidence" value="ECO:0007669"/>
    <property type="project" value="UniProtKB-UniRule"/>
</dbReference>
<dbReference type="Gene3D" id="3.40.1090.10">
    <property type="entry name" value="Cytosolic phospholipase A2 catalytic domain"/>
    <property type="match status" value="2"/>
</dbReference>
<dbReference type="SUPFAM" id="SSF52151">
    <property type="entry name" value="FabD/lysophospholipase-like"/>
    <property type="match status" value="1"/>
</dbReference>
<dbReference type="InterPro" id="IPR050301">
    <property type="entry name" value="NTE"/>
</dbReference>
<dbReference type="OrthoDB" id="9770965at2"/>
<keyword evidence="3 4" id="KW-0443">Lipid metabolism</keyword>